<sequence length="79" mass="8509">MSTVNATLPGVFYRRPSPEQDPFVEEGAVVQQGQTIALIEVMKTFSEIKAEQAGTIGRFLLEEGDEVEAGQGVVEVVSP</sequence>
<keyword evidence="11" id="KW-1185">Reference proteome</keyword>
<evidence type="ECO:0000256" key="4">
    <source>
        <dbReference type="ARBA" id="ARBA00022832"/>
    </source>
</evidence>
<comment type="function">
    <text evidence="8">This protein is a component of the acetyl coenzyme A carboxylase complex; first, biotin carboxylase catalyzes the carboxylation of the carrier protein and then the transcarboxylase transfers the carboxyl group to form malonyl-CoA.</text>
</comment>
<comment type="pathway">
    <text evidence="1 8">Lipid metabolism; fatty acid biosynthesis.</text>
</comment>
<keyword evidence="6 8" id="KW-0275">Fatty acid biosynthesis</keyword>
<evidence type="ECO:0000313" key="11">
    <source>
        <dbReference type="Proteomes" id="UP000580474"/>
    </source>
</evidence>
<feature type="domain" description="Lipoyl-binding" evidence="9">
    <location>
        <begin position="1"/>
        <end position="77"/>
    </location>
</feature>
<evidence type="ECO:0000256" key="5">
    <source>
        <dbReference type="ARBA" id="ARBA00023098"/>
    </source>
</evidence>
<evidence type="ECO:0000256" key="2">
    <source>
        <dbReference type="ARBA" id="ARBA00017562"/>
    </source>
</evidence>
<name>A0A840NIT3_9PSEU</name>
<keyword evidence="3 8" id="KW-0444">Lipid biosynthesis</keyword>
<dbReference type="PANTHER" id="PTHR45266">
    <property type="entry name" value="OXALOACETATE DECARBOXYLASE ALPHA CHAIN"/>
    <property type="match status" value="1"/>
</dbReference>
<gene>
    <name evidence="10" type="ORF">BJ969_002287</name>
</gene>
<dbReference type="InterPro" id="IPR001882">
    <property type="entry name" value="Biotin_BS"/>
</dbReference>
<dbReference type="RefSeq" id="WP_184478915.1">
    <property type="nucleotide sequence ID" value="NZ_JACHIV010000001.1"/>
</dbReference>
<dbReference type="Proteomes" id="UP000580474">
    <property type="component" value="Unassembled WGS sequence"/>
</dbReference>
<dbReference type="EMBL" id="JACHIV010000001">
    <property type="protein sequence ID" value="MBB5069199.1"/>
    <property type="molecule type" value="Genomic_DNA"/>
</dbReference>
<keyword evidence="4 8" id="KW-0276">Fatty acid metabolism</keyword>
<evidence type="ECO:0000256" key="8">
    <source>
        <dbReference type="RuleBase" id="RU364072"/>
    </source>
</evidence>
<organism evidence="10 11">
    <name type="scientific">Saccharopolyspora gloriosae</name>
    <dbReference type="NCBI Taxonomy" id="455344"/>
    <lineage>
        <taxon>Bacteria</taxon>
        <taxon>Bacillati</taxon>
        <taxon>Actinomycetota</taxon>
        <taxon>Actinomycetes</taxon>
        <taxon>Pseudonocardiales</taxon>
        <taxon>Pseudonocardiaceae</taxon>
        <taxon>Saccharopolyspora</taxon>
    </lineage>
</organism>
<reference evidence="10 11" key="1">
    <citation type="submission" date="2020-08" db="EMBL/GenBank/DDBJ databases">
        <title>Sequencing the genomes of 1000 actinobacteria strains.</title>
        <authorList>
            <person name="Klenk H.-P."/>
        </authorList>
    </citation>
    <scope>NUCLEOTIDE SEQUENCE [LARGE SCALE GENOMIC DNA]</scope>
    <source>
        <strain evidence="10 11">DSM 45582</strain>
    </source>
</reference>
<dbReference type="InterPro" id="IPR000089">
    <property type="entry name" value="Biotin_lipoyl"/>
</dbReference>
<dbReference type="Pfam" id="PF00364">
    <property type="entry name" value="Biotin_lipoyl"/>
    <property type="match status" value="1"/>
</dbReference>
<keyword evidence="7 8" id="KW-0092">Biotin</keyword>
<evidence type="ECO:0000313" key="10">
    <source>
        <dbReference type="EMBL" id="MBB5069199.1"/>
    </source>
</evidence>
<dbReference type="AlphaFoldDB" id="A0A840NIT3"/>
<dbReference type="CDD" id="cd06850">
    <property type="entry name" value="biotinyl_domain"/>
    <property type="match status" value="1"/>
</dbReference>
<evidence type="ECO:0000256" key="3">
    <source>
        <dbReference type="ARBA" id="ARBA00022516"/>
    </source>
</evidence>
<dbReference type="PANTHER" id="PTHR45266:SF3">
    <property type="entry name" value="OXALOACETATE DECARBOXYLASE ALPHA CHAIN"/>
    <property type="match status" value="1"/>
</dbReference>
<accession>A0A840NIT3</accession>
<keyword evidence="5 8" id="KW-0443">Lipid metabolism</keyword>
<dbReference type="GO" id="GO:0006633">
    <property type="term" value="P:fatty acid biosynthetic process"/>
    <property type="evidence" value="ECO:0007669"/>
    <property type="project" value="UniProtKB-UniPathway"/>
</dbReference>
<evidence type="ECO:0000259" key="9">
    <source>
        <dbReference type="PROSITE" id="PS50968"/>
    </source>
</evidence>
<dbReference type="InterPro" id="IPR011053">
    <property type="entry name" value="Single_hybrid_motif"/>
</dbReference>
<comment type="caution">
    <text evidence="10">The sequence shown here is derived from an EMBL/GenBank/DDBJ whole genome shotgun (WGS) entry which is preliminary data.</text>
</comment>
<evidence type="ECO:0000256" key="1">
    <source>
        <dbReference type="ARBA" id="ARBA00005194"/>
    </source>
</evidence>
<dbReference type="GO" id="GO:0009317">
    <property type="term" value="C:acetyl-CoA carboxylase complex"/>
    <property type="evidence" value="ECO:0007669"/>
    <property type="project" value="InterPro"/>
</dbReference>
<dbReference type="PRINTS" id="PR01071">
    <property type="entry name" value="ACOABIOTINCC"/>
</dbReference>
<dbReference type="InterPro" id="IPR001249">
    <property type="entry name" value="AcCoA_biotinCC"/>
</dbReference>
<evidence type="ECO:0000256" key="7">
    <source>
        <dbReference type="ARBA" id="ARBA00023267"/>
    </source>
</evidence>
<dbReference type="GO" id="GO:0003989">
    <property type="term" value="F:acetyl-CoA carboxylase activity"/>
    <property type="evidence" value="ECO:0007669"/>
    <property type="project" value="InterPro"/>
</dbReference>
<dbReference type="PROSITE" id="PS00188">
    <property type="entry name" value="BIOTIN"/>
    <property type="match status" value="1"/>
</dbReference>
<proteinExistence type="predicted"/>
<dbReference type="UniPathway" id="UPA00094"/>
<dbReference type="InterPro" id="IPR050709">
    <property type="entry name" value="Biotin_Carboxyl_Carrier/Decarb"/>
</dbReference>
<evidence type="ECO:0000256" key="6">
    <source>
        <dbReference type="ARBA" id="ARBA00023160"/>
    </source>
</evidence>
<dbReference type="Gene3D" id="2.40.50.100">
    <property type="match status" value="1"/>
</dbReference>
<dbReference type="PROSITE" id="PS50968">
    <property type="entry name" value="BIOTINYL_LIPOYL"/>
    <property type="match status" value="1"/>
</dbReference>
<dbReference type="NCBIfam" id="NF005457">
    <property type="entry name" value="PRK07051.1"/>
    <property type="match status" value="1"/>
</dbReference>
<dbReference type="SUPFAM" id="SSF51230">
    <property type="entry name" value="Single hybrid motif"/>
    <property type="match status" value="1"/>
</dbReference>
<protein>
    <recommendedName>
        <fullName evidence="2 8">Biotin carboxyl carrier protein of acetyl-CoA carboxylase</fullName>
    </recommendedName>
</protein>